<feature type="transmembrane region" description="Helical" evidence="1">
    <location>
        <begin position="12"/>
        <end position="29"/>
    </location>
</feature>
<keyword evidence="1" id="KW-0812">Transmembrane</keyword>
<gene>
    <name evidence="2" type="ORF">FEAC_09290</name>
</gene>
<comment type="caution">
    <text evidence="2">The sequence shown here is derived from an EMBL/GenBank/DDBJ whole genome shotgun (WGS) entry which is preliminary data.</text>
</comment>
<protein>
    <submittedName>
        <fullName evidence="2">Uncharacterized protein</fullName>
    </submittedName>
</protein>
<organism evidence="2 3">
    <name type="scientific">Ferrimicrobium acidiphilum DSM 19497</name>
    <dbReference type="NCBI Taxonomy" id="1121877"/>
    <lineage>
        <taxon>Bacteria</taxon>
        <taxon>Bacillati</taxon>
        <taxon>Actinomycetota</taxon>
        <taxon>Acidimicrobiia</taxon>
        <taxon>Acidimicrobiales</taxon>
        <taxon>Acidimicrobiaceae</taxon>
        <taxon>Ferrimicrobium</taxon>
    </lineage>
</organism>
<keyword evidence="1" id="KW-0472">Membrane</keyword>
<sequence length="84" mass="8715">MPKELTSGHGGRLAPLIAFYLAIPINVFATTKHLGALIRLHLHSTGKVSTSGIVFGFATGHSVCGSRNIGIPRLLGLSLVAALV</sequence>
<dbReference type="EMBL" id="JXUW01000006">
    <property type="protein sequence ID" value="KJE77217.1"/>
    <property type="molecule type" value="Genomic_DNA"/>
</dbReference>
<keyword evidence="1" id="KW-1133">Transmembrane helix</keyword>
<accession>A0A0D8FY73</accession>
<dbReference type="STRING" id="1121877.FEAC_09290"/>
<keyword evidence="3" id="KW-1185">Reference proteome</keyword>
<evidence type="ECO:0000313" key="2">
    <source>
        <dbReference type="EMBL" id="KJE77217.1"/>
    </source>
</evidence>
<evidence type="ECO:0000313" key="3">
    <source>
        <dbReference type="Proteomes" id="UP000032336"/>
    </source>
</evidence>
<dbReference type="AlphaFoldDB" id="A0A0D8FY73"/>
<dbReference type="Proteomes" id="UP000032336">
    <property type="component" value="Unassembled WGS sequence"/>
</dbReference>
<reference evidence="2 3" key="1">
    <citation type="submission" date="2015-01" db="EMBL/GenBank/DDBJ databases">
        <title>Draft genome of the acidophilic iron oxidizer Ferrimicrobium acidiphilum strain T23.</title>
        <authorList>
            <person name="Poehlein A."/>
            <person name="Eisen S."/>
            <person name="Schloemann M."/>
            <person name="Johnson B.D."/>
            <person name="Daniel R."/>
            <person name="Muehling M."/>
        </authorList>
    </citation>
    <scope>NUCLEOTIDE SEQUENCE [LARGE SCALE GENOMIC DNA]</scope>
    <source>
        <strain evidence="2 3">T23</strain>
    </source>
</reference>
<evidence type="ECO:0000256" key="1">
    <source>
        <dbReference type="SAM" id="Phobius"/>
    </source>
</evidence>
<name>A0A0D8FY73_9ACTN</name>
<proteinExistence type="predicted"/>